<evidence type="ECO:0000313" key="2">
    <source>
        <dbReference type="Proteomes" id="UP001303373"/>
    </source>
</evidence>
<name>A0AAQ3R8Z2_9PEZI</name>
<evidence type="ECO:0008006" key="3">
    <source>
        <dbReference type="Google" id="ProtNLM"/>
    </source>
</evidence>
<organism evidence="1 2">
    <name type="scientific">Acrodontium crateriforme</name>
    <dbReference type="NCBI Taxonomy" id="150365"/>
    <lineage>
        <taxon>Eukaryota</taxon>
        <taxon>Fungi</taxon>
        <taxon>Dikarya</taxon>
        <taxon>Ascomycota</taxon>
        <taxon>Pezizomycotina</taxon>
        <taxon>Dothideomycetes</taxon>
        <taxon>Dothideomycetidae</taxon>
        <taxon>Mycosphaerellales</taxon>
        <taxon>Teratosphaeriaceae</taxon>
        <taxon>Acrodontium</taxon>
    </lineage>
</organism>
<reference evidence="1 2" key="1">
    <citation type="submission" date="2023-11" db="EMBL/GenBank/DDBJ databases">
        <title>An acidophilic fungus is an integral part of prey digestion in a carnivorous sundew plant.</title>
        <authorList>
            <person name="Tsai I.J."/>
        </authorList>
    </citation>
    <scope>NUCLEOTIDE SEQUENCE [LARGE SCALE GENOMIC DNA]</scope>
    <source>
        <strain evidence="1">169a</strain>
    </source>
</reference>
<evidence type="ECO:0000313" key="1">
    <source>
        <dbReference type="EMBL" id="WPG97372.1"/>
    </source>
</evidence>
<dbReference type="PANTHER" id="PTHR42057">
    <property type="entry name" value="F-BOX DOMAIN PROTEIN (AFU_ORTHOLOGUE AFUA_4G00200)"/>
    <property type="match status" value="1"/>
</dbReference>
<sequence length="443" mass="51313">MKILELPEEILDLCCCFADKPTLCALRQTAHQWLPSATKRLFEHLDLRPTEESAARCQSILESRLNFAVSSVTFTTSDRDIVDNRDHVLYPDEAILLDESRDFLLELGRFQNLQAVSLRFAMDCAAPKRGRSYMVRQIRETWKFRESVIDCLIAAFGHQDHPAKKLRRLSIKNLQNFSKEATVTSPIFKSVLQQLDSLALQIATEYDNSSPEVNISLEEVHKFFNYDLKNHWLRPASSHLVDLKLYAAELEWGYFPACDLRDLHFPKLRSLALGLMTFSHDWQLDWILSQAETLETLILDDCPIVQACYMLVTFACDRSPPDRHAYKLARGEDSWEYGARWYEYFQRIRRGLPKLKRFGFGRGPWDEHQAFQNSAELGASLYRQRYCIFDGSIAPKAWVTDVAEVKGKRVYGCAWDKAPPYPDCDHEDQEALDALLNTIMERR</sequence>
<dbReference type="Proteomes" id="UP001303373">
    <property type="component" value="Chromosome 1"/>
</dbReference>
<protein>
    <recommendedName>
        <fullName evidence="3">F-box domain-containing protein</fullName>
    </recommendedName>
</protein>
<gene>
    <name evidence="1" type="ORF">R9X50_00014700</name>
</gene>
<accession>A0AAQ3R8Z2</accession>
<proteinExistence type="predicted"/>
<dbReference type="PANTHER" id="PTHR42057:SF2">
    <property type="entry name" value="F-BOX DOMAIN PROTEIN (AFU_ORTHOLOGUE AFUA_4G00200)-RELATED"/>
    <property type="match status" value="1"/>
</dbReference>
<dbReference type="EMBL" id="CP138580">
    <property type="protein sequence ID" value="WPG97372.1"/>
    <property type="molecule type" value="Genomic_DNA"/>
</dbReference>
<dbReference type="AlphaFoldDB" id="A0AAQ3R8Z2"/>
<keyword evidence="2" id="KW-1185">Reference proteome</keyword>